<sequence length="47" mass="5494">MSNLLKKGTNARGWIARLAFRTKRPQRRDCGLRIVSALRLRLIAHYD</sequence>
<accession>E3D7M3</accession>
<name>E3D7M3_GARV3</name>
<evidence type="ECO:0000313" key="2">
    <source>
        <dbReference type="Proteomes" id="UP000001453"/>
    </source>
</evidence>
<dbReference type="KEGG" id="gvg:HMPREF0421_21233"/>
<dbReference type="EMBL" id="CP002104">
    <property type="protein sequence ID" value="ADP39315.1"/>
    <property type="molecule type" value="Genomic_DNA"/>
</dbReference>
<proteinExistence type="predicted"/>
<dbReference type="AlphaFoldDB" id="E3D7M3"/>
<reference evidence="1 2" key="1">
    <citation type="journal article" date="2010" name="PLoS ONE">
        <title>Comparative genomics of Gardnerella vaginalis strains reveals substantial differences in metabolic and virulence potential.</title>
        <authorList>
            <person name="Yeoman C.J."/>
            <person name="Yildirim S."/>
            <person name="Thomas S.M."/>
            <person name="Durkin A.S."/>
            <person name="Torralba M."/>
            <person name="Sutton G."/>
            <person name="Buhay C.J."/>
            <person name="Ding Y."/>
            <person name="Dugan-Rocha S.P."/>
            <person name="Muzny D.M."/>
            <person name="Qin X."/>
            <person name="Gibbs R.A."/>
            <person name="Leigh S.R."/>
            <person name="Stumpf R."/>
            <person name="White B.A."/>
            <person name="Highlander S.K."/>
            <person name="Nelson K.E."/>
            <person name="Wilson B.A."/>
        </authorList>
    </citation>
    <scope>NUCLEOTIDE SEQUENCE [LARGE SCALE GENOMIC DNA]</scope>
    <source>
        <strain evidence="2">ATCC 14019 / 317</strain>
    </source>
</reference>
<gene>
    <name evidence="1" type="ordered locus">HMPREF0421_21233</name>
</gene>
<evidence type="ECO:0000313" key="1">
    <source>
        <dbReference type="EMBL" id="ADP39315.1"/>
    </source>
</evidence>
<dbReference type="Proteomes" id="UP000001453">
    <property type="component" value="Chromosome"/>
</dbReference>
<protein>
    <submittedName>
        <fullName evidence="1">Uncharacterized protein</fullName>
    </submittedName>
</protein>
<dbReference type="HOGENOM" id="CLU_3168483_0_0_11"/>
<organism evidence="1 2">
    <name type="scientific">Gardnerella vaginalis (strain ATCC 14019 / 317)</name>
    <dbReference type="NCBI Taxonomy" id="525284"/>
    <lineage>
        <taxon>Bacteria</taxon>
        <taxon>Bacillati</taxon>
        <taxon>Actinomycetota</taxon>
        <taxon>Actinomycetes</taxon>
        <taxon>Bifidobacteriales</taxon>
        <taxon>Bifidobacteriaceae</taxon>
        <taxon>Gardnerella</taxon>
    </lineage>
</organism>